<organism evidence="3 4">
    <name type="scientific">Quercus suber</name>
    <name type="common">Cork oak</name>
    <dbReference type="NCBI Taxonomy" id="58331"/>
    <lineage>
        <taxon>Eukaryota</taxon>
        <taxon>Viridiplantae</taxon>
        <taxon>Streptophyta</taxon>
        <taxon>Embryophyta</taxon>
        <taxon>Tracheophyta</taxon>
        <taxon>Spermatophyta</taxon>
        <taxon>Magnoliopsida</taxon>
        <taxon>eudicotyledons</taxon>
        <taxon>Gunneridae</taxon>
        <taxon>Pentapetalae</taxon>
        <taxon>rosids</taxon>
        <taxon>fabids</taxon>
        <taxon>Fagales</taxon>
        <taxon>Fagaceae</taxon>
        <taxon>Quercus</taxon>
    </lineage>
</organism>
<evidence type="ECO:0000256" key="1">
    <source>
        <dbReference type="ARBA" id="ARBA00010016"/>
    </source>
</evidence>
<name>A0AAW0L478_QUESU</name>
<dbReference type="GO" id="GO:0005737">
    <property type="term" value="C:cytoplasm"/>
    <property type="evidence" value="ECO:0007669"/>
    <property type="project" value="TreeGrafter"/>
</dbReference>
<dbReference type="GO" id="GO:0008017">
    <property type="term" value="F:microtubule binding"/>
    <property type="evidence" value="ECO:0007669"/>
    <property type="project" value="TreeGrafter"/>
</dbReference>
<dbReference type="AlphaFoldDB" id="A0AAW0L478"/>
<evidence type="ECO:0000313" key="3">
    <source>
        <dbReference type="EMBL" id="KAK7846060.1"/>
    </source>
</evidence>
<reference evidence="3 4" key="1">
    <citation type="journal article" date="2018" name="Sci. Data">
        <title>The draft genome sequence of cork oak.</title>
        <authorList>
            <person name="Ramos A.M."/>
            <person name="Usie A."/>
            <person name="Barbosa P."/>
            <person name="Barros P.M."/>
            <person name="Capote T."/>
            <person name="Chaves I."/>
            <person name="Simoes F."/>
            <person name="Abreu I."/>
            <person name="Carrasquinho I."/>
            <person name="Faro C."/>
            <person name="Guimaraes J.B."/>
            <person name="Mendonca D."/>
            <person name="Nobrega F."/>
            <person name="Rodrigues L."/>
            <person name="Saibo N.J.M."/>
            <person name="Varela M.C."/>
            <person name="Egas C."/>
            <person name="Matos J."/>
            <person name="Miguel C.M."/>
            <person name="Oliveira M.M."/>
            <person name="Ricardo C.P."/>
            <person name="Goncalves S."/>
        </authorList>
    </citation>
    <scope>NUCLEOTIDE SEQUENCE [LARGE SCALE GENOMIC DNA]</scope>
    <source>
        <strain evidence="4">cv. HL8</strain>
    </source>
</reference>
<dbReference type="InterPro" id="IPR007573">
    <property type="entry name" value="QWRF"/>
</dbReference>
<dbReference type="GO" id="GO:0051225">
    <property type="term" value="P:spindle assembly"/>
    <property type="evidence" value="ECO:0007669"/>
    <property type="project" value="TreeGrafter"/>
</dbReference>
<feature type="compositionally biased region" description="Polar residues" evidence="2">
    <location>
        <begin position="57"/>
        <end position="67"/>
    </location>
</feature>
<feature type="compositionally biased region" description="Polar residues" evidence="2">
    <location>
        <begin position="1"/>
        <end position="14"/>
    </location>
</feature>
<gene>
    <name evidence="3" type="primary">QWRF3</name>
    <name evidence="3" type="ORF">CFP56_008505</name>
</gene>
<accession>A0AAW0L478</accession>
<dbReference type="Pfam" id="PF04484">
    <property type="entry name" value="QWRF"/>
    <property type="match status" value="1"/>
</dbReference>
<keyword evidence="4" id="KW-1185">Reference proteome</keyword>
<proteinExistence type="inferred from homology"/>
<protein>
    <submittedName>
        <fullName evidence="3">Qwrf motif-containing protein 3</fullName>
    </submittedName>
</protein>
<feature type="non-terminal residue" evidence="3">
    <location>
        <position position="437"/>
    </location>
</feature>
<feature type="compositionally biased region" description="Polar residues" evidence="2">
    <location>
        <begin position="148"/>
        <end position="163"/>
    </location>
</feature>
<comment type="similarity">
    <text evidence="1">Belongs to the QWRF family.</text>
</comment>
<feature type="region of interest" description="Disordered" evidence="2">
    <location>
        <begin position="144"/>
        <end position="163"/>
    </location>
</feature>
<comment type="caution">
    <text evidence="3">The sequence shown here is derived from an EMBL/GenBank/DDBJ whole genome shotgun (WGS) entry which is preliminary data.</text>
</comment>
<dbReference type="PANTHER" id="PTHR31807">
    <property type="entry name" value="AUGMIN FAMILY MEMBER"/>
    <property type="match status" value="1"/>
</dbReference>
<dbReference type="GO" id="GO:0005880">
    <property type="term" value="C:nuclear microtubule"/>
    <property type="evidence" value="ECO:0007669"/>
    <property type="project" value="TreeGrafter"/>
</dbReference>
<evidence type="ECO:0000313" key="4">
    <source>
        <dbReference type="Proteomes" id="UP000237347"/>
    </source>
</evidence>
<feature type="compositionally biased region" description="Basic and acidic residues" evidence="2">
    <location>
        <begin position="36"/>
        <end position="50"/>
    </location>
</feature>
<dbReference type="EMBL" id="PKMF04000161">
    <property type="protein sequence ID" value="KAK7846060.1"/>
    <property type="molecule type" value="Genomic_DNA"/>
</dbReference>
<dbReference type="PANTHER" id="PTHR31807:SF31">
    <property type="entry name" value="QWRF MOTIF PROTEIN (DUF566)-RELATED"/>
    <property type="match status" value="1"/>
</dbReference>
<sequence length="437" mass="48884">MKNENDQVVVSDQSLKPRRPKSREVSSRQRSCSEFIRSENEKESAKENHRPSIGKSMRNTAKFSSSSKASCIVPGRLSIDENDIYRRSMGQKSDSFTNAYEFDSDCFTDFGSTAIAEGTNSISSRKSSLEGSSKYMKDFVKRTRRGNSDSSMPSQTSWDGSPALSSKKFTIKNAIKRVNSLTSAQSQWALSPGRTGSPPMSVENKGKLPMSFSSLKPPNSPNSRGTGVEKLFNMGLDLFKTKKSLSNSMPVVVLGNSETAHQLRMLHNRWMQWRYANARAEAVNWSTANRAERNLLYAWESLTKLRHSVVQKKLQLQKEKLDMKLNFVLYSQIKLLEAWGDMERQQLLAVSRTKECLHSVVCRVPLIDGAKVDTQLATFTLGNALDFTASIKSMLTCLAPSAEKTVVLLSKLAKVVAQEKLVLEHCLELLRTISTLE</sequence>
<evidence type="ECO:0000256" key="2">
    <source>
        <dbReference type="SAM" id="MobiDB-lite"/>
    </source>
</evidence>
<dbReference type="Proteomes" id="UP000237347">
    <property type="component" value="Unassembled WGS sequence"/>
</dbReference>
<feature type="region of interest" description="Disordered" evidence="2">
    <location>
        <begin position="1"/>
        <end position="67"/>
    </location>
</feature>